<name>A0A2A2KE14_9BILA</name>
<comment type="caution">
    <text evidence="1">The sequence shown here is derived from an EMBL/GenBank/DDBJ whole genome shotgun (WGS) entry which is preliminary data.</text>
</comment>
<evidence type="ECO:0000313" key="1">
    <source>
        <dbReference type="EMBL" id="PAV72059.1"/>
    </source>
</evidence>
<accession>A0A2A2KE14</accession>
<dbReference type="AlphaFoldDB" id="A0A2A2KE14"/>
<gene>
    <name evidence="1" type="ORF">WR25_03845</name>
</gene>
<proteinExistence type="predicted"/>
<organism evidence="1 2">
    <name type="scientific">Diploscapter pachys</name>
    <dbReference type="NCBI Taxonomy" id="2018661"/>
    <lineage>
        <taxon>Eukaryota</taxon>
        <taxon>Metazoa</taxon>
        <taxon>Ecdysozoa</taxon>
        <taxon>Nematoda</taxon>
        <taxon>Chromadorea</taxon>
        <taxon>Rhabditida</taxon>
        <taxon>Rhabditina</taxon>
        <taxon>Rhabditomorpha</taxon>
        <taxon>Rhabditoidea</taxon>
        <taxon>Rhabditidae</taxon>
        <taxon>Diploscapter</taxon>
    </lineage>
</organism>
<reference evidence="1 2" key="1">
    <citation type="journal article" date="2017" name="Curr. Biol.">
        <title>Genome architecture and evolution of a unichromosomal asexual nematode.</title>
        <authorList>
            <person name="Fradin H."/>
            <person name="Zegar C."/>
            <person name="Gutwein M."/>
            <person name="Lucas J."/>
            <person name="Kovtun M."/>
            <person name="Corcoran D."/>
            <person name="Baugh L.R."/>
            <person name="Kiontke K."/>
            <person name="Gunsalus K."/>
            <person name="Fitch D.H."/>
            <person name="Piano F."/>
        </authorList>
    </citation>
    <scope>NUCLEOTIDE SEQUENCE [LARGE SCALE GENOMIC DNA]</scope>
    <source>
        <strain evidence="1">PF1309</strain>
    </source>
</reference>
<dbReference type="EMBL" id="LIAE01008852">
    <property type="protein sequence ID" value="PAV72059.1"/>
    <property type="molecule type" value="Genomic_DNA"/>
</dbReference>
<keyword evidence="2" id="KW-1185">Reference proteome</keyword>
<sequence length="209" mass="21939">MVVGVVEHQRLALRPADDAVADAHADVAVARHDEAEVAGDQPLGGAAPDRVMRARRQDGERGAVEAGDGRDDAVGLRAGGGGVAVAAPQRHSAVGGGGVGGKRAHRFVADRAPVIAQQGGPGELAHVEHRIGGDQRRGGDHAIDPAAQARRQVEPTQQALRLWLRRGSRGEGARIPPHCRCRPGRRDRHAPAVVILAFAAAKRRGRRLS</sequence>
<protein>
    <submittedName>
        <fullName evidence="1">Uncharacterized protein</fullName>
    </submittedName>
</protein>
<evidence type="ECO:0000313" key="2">
    <source>
        <dbReference type="Proteomes" id="UP000218231"/>
    </source>
</evidence>
<dbReference type="Proteomes" id="UP000218231">
    <property type="component" value="Unassembled WGS sequence"/>
</dbReference>